<evidence type="ECO:0000313" key="1">
    <source>
        <dbReference type="Ensembl" id="ENSGACP00000024558.1"/>
    </source>
</evidence>
<proteinExistence type="predicted"/>
<organism evidence="1">
    <name type="scientific">Gasterosteus aculeatus</name>
    <name type="common">Three-spined stickleback</name>
    <dbReference type="NCBI Taxonomy" id="69293"/>
    <lineage>
        <taxon>Eukaryota</taxon>
        <taxon>Metazoa</taxon>
        <taxon>Chordata</taxon>
        <taxon>Craniata</taxon>
        <taxon>Vertebrata</taxon>
        <taxon>Euteleostomi</taxon>
        <taxon>Actinopterygii</taxon>
        <taxon>Neopterygii</taxon>
        <taxon>Teleostei</taxon>
        <taxon>Neoteleostei</taxon>
        <taxon>Acanthomorphata</taxon>
        <taxon>Eupercaria</taxon>
        <taxon>Perciformes</taxon>
        <taxon>Cottioidei</taxon>
        <taxon>Gasterosteales</taxon>
        <taxon>Gasterosteidae</taxon>
        <taxon>Gasterosteus</taxon>
    </lineage>
</organism>
<dbReference type="AlphaFoldDB" id="G3Q3V5"/>
<sequence>SAELCFCHFQEQTADYFFLIQGLRRTNTVFFSLSFFRADSQTSLTPSRCWPGCACPRGECLPRPGSRCRCGASSRAESPTLCLPWSGSS</sequence>
<accession>G3Q3V5</accession>
<protein>
    <submittedName>
        <fullName evidence="1">Uncharacterized protein</fullName>
    </submittedName>
</protein>
<dbReference type="InParanoid" id="G3Q3V5"/>
<reference evidence="1" key="1">
    <citation type="submission" date="2006-01" db="EMBL/GenBank/DDBJ databases">
        <authorList>
            <person name="Lindblad-Toh K."/>
            <person name="Mauceli E."/>
            <person name="Grabherr M."/>
            <person name="Chang J.L."/>
            <person name="Lander E.S."/>
        </authorList>
    </citation>
    <scope>NUCLEOTIDE SEQUENCE [LARGE SCALE GENOMIC DNA]</scope>
</reference>
<name>G3Q3V5_GASAC</name>
<dbReference type="Ensembl" id="ENSGACT00000024607.1">
    <property type="protein sequence ID" value="ENSGACP00000024558.1"/>
    <property type="gene ID" value="ENSGACG00000018578.1"/>
</dbReference>
<dbReference type="Bgee" id="ENSGACG00000018578">
    <property type="expression patterns" value="Expressed in heart and 3 other cell types or tissues"/>
</dbReference>
<reference evidence="1" key="2">
    <citation type="submission" date="2024-04" db="UniProtKB">
        <authorList>
            <consortium name="Ensembl"/>
        </authorList>
    </citation>
    <scope>IDENTIFICATION</scope>
</reference>